<accession>A0A2N0RQD6</accession>
<comment type="caution">
    <text evidence="1">The sequence shown here is derived from an EMBL/GenBank/DDBJ whole genome shotgun (WGS) entry which is preliminary data.</text>
</comment>
<protein>
    <submittedName>
        <fullName evidence="1">Uncharacterized protein</fullName>
    </submittedName>
</protein>
<reference evidence="1 2" key="2">
    <citation type="submission" date="2017-10" db="EMBL/GenBank/DDBJ databases">
        <title>Genome analyses suggest a sexual origin of heterokaryosis in a supposedly ancient asexual fungus.</title>
        <authorList>
            <person name="Corradi N."/>
            <person name="Sedzielewska K."/>
            <person name="Noel J."/>
            <person name="Charron P."/>
            <person name="Farinelli L."/>
            <person name="Marton T."/>
            <person name="Kruger M."/>
            <person name="Pelin A."/>
            <person name="Brachmann A."/>
            <person name="Corradi N."/>
        </authorList>
    </citation>
    <scope>NUCLEOTIDE SEQUENCE [LARGE SCALE GENOMIC DNA]</scope>
    <source>
        <strain evidence="1 2">A1</strain>
    </source>
</reference>
<dbReference type="Proteomes" id="UP000232688">
    <property type="component" value="Unassembled WGS sequence"/>
</dbReference>
<name>A0A2N0RQD6_9GLOM</name>
<evidence type="ECO:0000313" key="2">
    <source>
        <dbReference type="Proteomes" id="UP000232688"/>
    </source>
</evidence>
<gene>
    <name evidence="1" type="ORF">RhiirA1_536272</name>
</gene>
<dbReference type="EMBL" id="LLXH01000534">
    <property type="protein sequence ID" value="PKC65512.1"/>
    <property type="molecule type" value="Genomic_DNA"/>
</dbReference>
<reference evidence="1 2" key="1">
    <citation type="submission" date="2017-10" db="EMBL/GenBank/DDBJ databases">
        <title>Extensive intraspecific genome diversity in a model arbuscular mycorrhizal fungus.</title>
        <authorList>
            <person name="Chen E.C.H."/>
            <person name="Morin E."/>
            <person name="Baudet D."/>
            <person name="Noel J."/>
            <person name="Ndikumana S."/>
            <person name="Charron P."/>
            <person name="St-Onge C."/>
            <person name="Giorgi J."/>
            <person name="Grigoriev I.V."/>
            <person name="Roux C."/>
            <person name="Martin F.M."/>
            <person name="Corradi N."/>
        </authorList>
    </citation>
    <scope>NUCLEOTIDE SEQUENCE [LARGE SCALE GENOMIC DNA]</scope>
    <source>
        <strain evidence="1 2">A1</strain>
    </source>
</reference>
<organism evidence="1 2">
    <name type="scientific">Rhizophagus irregularis</name>
    <dbReference type="NCBI Taxonomy" id="588596"/>
    <lineage>
        <taxon>Eukaryota</taxon>
        <taxon>Fungi</taxon>
        <taxon>Fungi incertae sedis</taxon>
        <taxon>Mucoromycota</taxon>
        <taxon>Glomeromycotina</taxon>
        <taxon>Glomeromycetes</taxon>
        <taxon>Glomerales</taxon>
        <taxon>Glomeraceae</taxon>
        <taxon>Rhizophagus</taxon>
    </lineage>
</organism>
<dbReference type="AlphaFoldDB" id="A0A2N0RQD6"/>
<sequence>MYMARPNLLLKESSKMIYNIFPDLNTYSSPESYGLEIEIRYSEKFIYTDIMNNDSIKIDLQLINDVLHAVNIIPAISIVKLPCTFGEESKNVAMIFVCELNRKIAWRLLKCDFVQVILIILWKTNSLPMKKYCSLEEPMKKYCSLKERKKYVNKPKINLTFHRNILLV</sequence>
<evidence type="ECO:0000313" key="1">
    <source>
        <dbReference type="EMBL" id="PKC65512.1"/>
    </source>
</evidence>
<dbReference type="VEuPathDB" id="FungiDB:RhiirA1_536272"/>
<proteinExistence type="predicted"/>